<proteinExistence type="inferred from homology"/>
<dbReference type="Proteomes" id="UP000290365">
    <property type="component" value="Chromosome"/>
</dbReference>
<evidence type="ECO:0000259" key="6">
    <source>
        <dbReference type="Pfam" id="PF00326"/>
    </source>
</evidence>
<dbReference type="Gene3D" id="2.120.10.60">
    <property type="entry name" value="Tricorn protease N-terminal domain"/>
    <property type="match status" value="1"/>
</dbReference>
<dbReference type="InterPro" id="IPR011042">
    <property type="entry name" value="6-blade_b-propeller_TolB-like"/>
</dbReference>
<dbReference type="SUPFAM" id="SSF53474">
    <property type="entry name" value="alpha/beta-Hydrolases"/>
    <property type="match status" value="1"/>
</dbReference>
<dbReference type="FunFam" id="3.40.50.1820:FF:000028">
    <property type="entry name" value="S9 family peptidase"/>
    <property type="match status" value="1"/>
</dbReference>
<dbReference type="PANTHER" id="PTHR42776:SF27">
    <property type="entry name" value="DIPEPTIDYL PEPTIDASE FAMILY MEMBER 6"/>
    <property type="match status" value="1"/>
</dbReference>
<dbReference type="InterPro" id="IPR029058">
    <property type="entry name" value="AB_hydrolase_fold"/>
</dbReference>
<evidence type="ECO:0000256" key="4">
    <source>
        <dbReference type="ARBA" id="ARBA00022825"/>
    </source>
</evidence>
<dbReference type="SUPFAM" id="SSF82171">
    <property type="entry name" value="DPP6 N-terminal domain-like"/>
    <property type="match status" value="1"/>
</dbReference>
<dbReference type="Gene3D" id="3.40.50.1820">
    <property type="entry name" value="alpha/beta hydrolase"/>
    <property type="match status" value="1"/>
</dbReference>
<dbReference type="Pfam" id="PF00326">
    <property type="entry name" value="Peptidase_S9"/>
    <property type="match status" value="1"/>
</dbReference>
<reference evidence="7 8" key="1">
    <citation type="submission" date="2019-01" db="EMBL/GenBank/DDBJ databases">
        <title>Ktedonosporobacter rubrisoli SCAWS-G2.</title>
        <authorList>
            <person name="Huang Y."/>
            <person name="Yan B."/>
        </authorList>
    </citation>
    <scope>NUCLEOTIDE SEQUENCE [LARGE SCALE GENOMIC DNA]</scope>
    <source>
        <strain evidence="7 8">SCAWS-G2</strain>
    </source>
</reference>
<feature type="region of interest" description="Disordered" evidence="5">
    <location>
        <begin position="82"/>
        <end position="109"/>
    </location>
</feature>
<dbReference type="Gene3D" id="2.120.10.30">
    <property type="entry name" value="TolB, C-terminal domain"/>
    <property type="match status" value="2"/>
</dbReference>
<evidence type="ECO:0000256" key="5">
    <source>
        <dbReference type="SAM" id="MobiDB-lite"/>
    </source>
</evidence>
<evidence type="ECO:0000256" key="3">
    <source>
        <dbReference type="ARBA" id="ARBA00022801"/>
    </source>
</evidence>
<evidence type="ECO:0000313" key="7">
    <source>
        <dbReference type="EMBL" id="QBD78065.1"/>
    </source>
</evidence>
<dbReference type="InterPro" id="IPR001375">
    <property type="entry name" value="Peptidase_S9_cat"/>
</dbReference>
<feature type="domain" description="Peptidase S9 prolyl oligopeptidase catalytic" evidence="6">
    <location>
        <begin position="469"/>
        <end position="678"/>
    </location>
</feature>
<gene>
    <name evidence="7" type="ORF">EPA93_19520</name>
</gene>
<dbReference type="KEGG" id="kbs:EPA93_19520"/>
<keyword evidence="4" id="KW-0720">Serine protease</keyword>
<dbReference type="RefSeq" id="WP_129889118.1">
    <property type="nucleotide sequence ID" value="NZ_CP035758.1"/>
</dbReference>
<accession>A0A4P6JRX0</accession>
<dbReference type="AlphaFoldDB" id="A0A4P6JRX0"/>
<evidence type="ECO:0000256" key="2">
    <source>
        <dbReference type="ARBA" id="ARBA00022670"/>
    </source>
</evidence>
<dbReference type="GO" id="GO:0004252">
    <property type="term" value="F:serine-type endopeptidase activity"/>
    <property type="evidence" value="ECO:0007669"/>
    <property type="project" value="TreeGrafter"/>
</dbReference>
<name>A0A4P6JRX0_KTERU</name>
<dbReference type="EMBL" id="CP035758">
    <property type="protein sequence ID" value="QBD78065.1"/>
    <property type="molecule type" value="Genomic_DNA"/>
</dbReference>
<keyword evidence="2" id="KW-0645">Protease</keyword>
<evidence type="ECO:0000256" key="1">
    <source>
        <dbReference type="ARBA" id="ARBA00010040"/>
    </source>
</evidence>
<sequence length="678" mass="75738">MGRSITIEDLYSFKFLSRPRIAPDGERVAFVVTTIDEREHKYSSSIWVTAIDGSSARRFTSATARTGEPSWSPDGRWLAFVSDREGEPGDKDRKEQKKHGKGKPQIWLMPTDGGEARQITFMEHGASAPVWSPDSKYLLYTAAVGPSDEETEDGKPLPKVRVIDRFWYRLDGVGYIYERRSHLFLLDIAGGEAQQLTDGDWDDGEVVWSPDGKQIAFTSNRAEDRWRNPGDDIYTLSIADGRAGALRCLTDGTLSCHAPSWSPDGQTIAFLGSAKRRSAGQIYLYTIDQKADKAAATNLSQNFEGTCMDWTNSDIGDDHLMPAPAWSAAGKTLYVLAAHRGASRIYAFSLDGSNGQPTVVTAGDVHVRDFSVDRATNTLALLVGSTTRPQEIFTLSLAQQGEMRRITGFNDELFAELTLSTPEYISYAGADGWPIDGWVIKPYDFDPAKKYPLVVEVHGGPHTQYGYGFFHEMHMLAAEGYVVLYTNPRGSCGYGFEFSDAVTGAWGEKDSLDIMNGVDVLLQKGYIDESRLAVTGGSYGGFMTNWLVGHTDRFKVAITDRCVSNIATMFGVSDIGWNFINDELNCAPWEDLGRYMHMSPISYVQNIHTPLLIIHSEQDLRCNIEQAEQLFCALLWLGREVKFVRFEGQSHGLSRGGHPKLRLERLRHIQDWFRKYLQ</sequence>
<dbReference type="GO" id="GO:0006508">
    <property type="term" value="P:proteolysis"/>
    <property type="evidence" value="ECO:0007669"/>
    <property type="project" value="UniProtKB-KW"/>
</dbReference>
<organism evidence="7 8">
    <name type="scientific">Ktedonosporobacter rubrisoli</name>
    <dbReference type="NCBI Taxonomy" id="2509675"/>
    <lineage>
        <taxon>Bacteria</taxon>
        <taxon>Bacillati</taxon>
        <taxon>Chloroflexota</taxon>
        <taxon>Ktedonobacteria</taxon>
        <taxon>Ktedonobacterales</taxon>
        <taxon>Ktedonosporobacteraceae</taxon>
        <taxon>Ktedonosporobacter</taxon>
    </lineage>
</organism>
<protein>
    <submittedName>
        <fullName evidence="7">S9 family peptidase</fullName>
    </submittedName>
</protein>
<keyword evidence="3" id="KW-0378">Hydrolase</keyword>
<feature type="compositionally biased region" description="Basic and acidic residues" evidence="5">
    <location>
        <begin position="82"/>
        <end position="95"/>
    </location>
</feature>
<dbReference type="PANTHER" id="PTHR42776">
    <property type="entry name" value="SERINE PEPTIDASE S9 FAMILY MEMBER"/>
    <property type="match status" value="1"/>
</dbReference>
<dbReference type="Pfam" id="PF07676">
    <property type="entry name" value="PD40"/>
    <property type="match status" value="4"/>
</dbReference>
<dbReference type="InterPro" id="IPR011659">
    <property type="entry name" value="WD40"/>
</dbReference>
<keyword evidence="8" id="KW-1185">Reference proteome</keyword>
<dbReference type="OrthoDB" id="108903at2"/>
<evidence type="ECO:0000313" key="8">
    <source>
        <dbReference type="Proteomes" id="UP000290365"/>
    </source>
</evidence>
<comment type="similarity">
    <text evidence="1">Belongs to the peptidase S9C family.</text>
</comment>